<name>A0ABT0H0H9_9HYPH</name>
<accession>A0ABT0H0H9</accession>
<sequence>MDPLYSTTALLATLQTFDRPTAWLRDTFFPTEINFVQEEIAFDKVAKRRKIAPFVSPHVPGKARKARGRSVESFAPPYVKPKNELSPGDNFVRLAGEEINGDLSPEERFDRNVMQMLADQDNEVTRREEWMCAQILTTGAVVCEGEDFPAQTVDFGRDASLTAQLAGGDRWGEAGVSPKANLRTWATEISVLAGGNPTDVVLGAEAAELFTSDAEVREILDNRRQAGGRLEMGPIATGAEDMVAAYLGSFGQFDFWQYTQKFEDEAGVLQDFFPSYGCLTIARPVFSGHMCYGAIKDNRALRAMSRFPKTWAQEDPSVDFLMTQSAPLPVPTEVNGSKFVLVR</sequence>
<keyword evidence="2" id="KW-1185">Reference proteome</keyword>
<dbReference type="RefSeq" id="WP_248158245.1">
    <property type="nucleotide sequence ID" value="NZ_JALNMJ010000022.1"/>
</dbReference>
<dbReference type="Pfam" id="PF03864">
    <property type="entry name" value="Phage_cap_E"/>
    <property type="match status" value="1"/>
</dbReference>
<comment type="caution">
    <text evidence="1">The sequence shown here is derived from an EMBL/GenBank/DDBJ whole genome shotgun (WGS) entry which is preliminary data.</text>
</comment>
<protein>
    <submittedName>
        <fullName evidence="1">Major capsid protein</fullName>
    </submittedName>
</protein>
<dbReference type="InterPro" id="IPR005564">
    <property type="entry name" value="Major_capsid_GpE"/>
</dbReference>
<gene>
    <name evidence="1" type="ORF">M0H32_23730</name>
</gene>
<dbReference type="Gene3D" id="3.15.30.10">
    <property type="entry name" value="putative capsid protein of prophage domain like"/>
    <property type="match status" value="1"/>
</dbReference>
<proteinExistence type="inferred from homology"/>
<dbReference type="Proteomes" id="UP001431221">
    <property type="component" value="Unassembled WGS sequence"/>
</dbReference>
<evidence type="ECO:0000313" key="1">
    <source>
        <dbReference type="EMBL" id="MCK7615187.1"/>
    </source>
</evidence>
<dbReference type="Gene3D" id="3.30.1930.10">
    <property type="entry name" value="capsid protein of prophage domain"/>
    <property type="match status" value="1"/>
</dbReference>
<organism evidence="1 2">
    <name type="scientific">Roseibium sediminicola</name>
    <dbReference type="NCBI Taxonomy" id="2933272"/>
    <lineage>
        <taxon>Bacteria</taxon>
        <taxon>Pseudomonadati</taxon>
        <taxon>Pseudomonadota</taxon>
        <taxon>Alphaproteobacteria</taxon>
        <taxon>Hyphomicrobiales</taxon>
        <taxon>Stappiaceae</taxon>
        <taxon>Roseibium</taxon>
    </lineage>
</organism>
<reference evidence="1" key="1">
    <citation type="submission" date="2022-04" db="EMBL/GenBank/DDBJ databases">
        <title>Roseibium sp. CAU 1639 isolated from mud.</title>
        <authorList>
            <person name="Kim W."/>
        </authorList>
    </citation>
    <scope>NUCLEOTIDE SEQUENCE</scope>
    <source>
        <strain evidence="1">CAU 1639</strain>
    </source>
</reference>
<dbReference type="EMBL" id="JALNMJ010000022">
    <property type="protein sequence ID" value="MCK7615187.1"/>
    <property type="molecule type" value="Genomic_DNA"/>
</dbReference>
<dbReference type="HAMAP" id="MF_04133">
    <property type="entry name" value="CAPSID_LAMBDA"/>
    <property type="match status" value="1"/>
</dbReference>
<evidence type="ECO:0000313" key="2">
    <source>
        <dbReference type="Proteomes" id="UP001431221"/>
    </source>
</evidence>